<dbReference type="RefSeq" id="WP_096712518.1">
    <property type="nucleotide sequence ID" value="NZ_OBDR01000007.1"/>
</dbReference>
<dbReference type="InterPro" id="IPR028098">
    <property type="entry name" value="Glyco_trans_4-like_N"/>
</dbReference>
<organism evidence="4 6">
    <name type="scientific">Methanohalophilus euhalobius</name>
    <dbReference type="NCBI Taxonomy" id="51203"/>
    <lineage>
        <taxon>Archaea</taxon>
        <taxon>Methanobacteriati</taxon>
        <taxon>Methanobacteriota</taxon>
        <taxon>Stenosarchaea group</taxon>
        <taxon>Methanomicrobia</taxon>
        <taxon>Methanosarcinales</taxon>
        <taxon>Methanosarcinaceae</taxon>
        <taxon>Methanohalophilus</taxon>
    </lineage>
</organism>
<dbReference type="PANTHER" id="PTHR46401">
    <property type="entry name" value="GLYCOSYLTRANSFERASE WBBK-RELATED"/>
    <property type="match status" value="1"/>
</dbReference>
<evidence type="ECO:0000313" key="7">
    <source>
        <dbReference type="Proteomes" id="UP000295404"/>
    </source>
</evidence>
<keyword evidence="6" id="KW-1185">Reference proteome</keyword>
<dbReference type="OrthoDB" id="132546at2157"/>
<dbReference type="GO" id="GO:0016757">
    <property type="term" value="F:glycosyltransferase activity"/>
    <property type="evidence" value="ECO:0007669"/>
    <property type="project" value="InterPro"/>
</dbReference>
<gene>
    <name evidence="5" type="ORF">C7960_1128</name>
    <name evidence="4" type="ORF">SAMN06295989_10722</name>
</gene>
<dbReference type="Gene3D" id="3.40.50.2000">
    <property type="entry name" value="Glycogen Phosphorylase B"/>
    <property type="match status" value="2"/>
</dbReference>
<proteinExistence type="predicted"/>
<evidence type="ECO:0000313" key="6">
    <source>
        <dbReference type="Proteomes" id="UP000217726"/>
    </source>
</evidence>
<dbReference type="Proteomes" id="UP000295404">
    <property type="component" value="Unassembled WGS sequence"/>
</dbReference>
<dbReference type="CDD" id="cd03801">
    <property type="entry name" value="GT4_PimA-like"/>
    <property type="match status" value="1"/>
</dbReference>
<reference evidence="6" key="2">
    <citation type="submission" date="2017-09" db="EMBL/GenBank/DDBJ databases">
        <authorList>
            <person name="Varghese N."/>
            <person name="Submissions S."/>
        </authorList>
    </citation>
    <scope>NUCLEOTIDE SEQUENCE [LARGE SCALE GENOMIC DNA]</scope>
    <source>
        <strain evidence="6">WG-1MB</strain>
    </source>
</reference>
<reference evidence="5 7" key="3">
    <citation type="submission" date="2019-03" db="EMBL/GenBank/DDBJ databases">
        <title>Subsurface microbial communities from deep shales in Ohio and West Virginia, USA.</title>
        <authorList>
            <person name="Wrighton K."/>
        </authorList>
    </citation>
    <scope>NUCLEOTIDE SEQUENCE [LARGE SCALE GENOMIC DNA]</scope>
    <source>
        <strain evidence="5 7">WG1_MB</strain>
    </source>
</reference>
<feature type="domain" description="Glycosyltransferase subfamily 4-like N-terminal" evidence="3">
    <location>
        <begin position="41"/>
        <end position="150"/>
    </location>
</feature>
<evidence type="ECO:0000313" key="5">
    <source>
        <dbReference type="EMBL" id="TCL11925.1"/>
    </source>
</evidence>
<evidence type="ECO:0000313" key="4">
    <source>
        <dbReference type="EMBL" id="SNY17124.1"/>
    </source>
</evidence>
<evidence type="ECO:0000259" key="2">
    <source>
        <dbReference type="Pfam" id="PF00534"/>
    </source>
</evidence>
<dbReference type="AlphaFoldDB" id="A0A285G232"/>
<name>A0A285G232_9EURY</name>
<protein>
    <submittedName>
        <fullName evidence="5">Glycosyltransferase involved in cell wall biosynthesis</fullName>
    </submittedName>
    <submittedName>
        <fullName evidence="4">Glycosyltransferase involved in cell wall bisynthesis</fullName>
    </submittedName>
</protein>
<dbReference type="Proteomes" id="UP000217726">
    <property type="component" value="Unassembled WGS sequence"/>
</dbReference>
<dbReference type="SUPFAM" id="SSF53756">
    <property type="entry name" value="UDP-Glycosyltransferase/glycogen phosphorylase"/>
    <property type="match status" value="1"/>
</dbReference>
<feature type="domain" description="Glycosyl transferase family 1" evidence="2">
    <location>
        <begin position="156"/>
        <end position="300"/>
    </location>
</feature>
<reference evidence="4" key="1">
    <citation type="submission" date="2017-09" db="EMBL/GenBank/DDBJ databases">
        <authorList>
            <person name="Ehlers B."/>
            <person name="Leendertz F.H."/>
        </authorList>
    </citation>
    <scope>NUCLEOTIDE SEQUENCE [LARGE SCALE GENOMIC DNA]</scope>
    <source>
        <strain evidence="4">WG-1MB</strain>
    </source>
</reference>
<keyword evidence="1 4" id="KW-0808">Transferase</keyword>
<dbReference type="Pfam" id="PF00534">
    <property type="entry name" value="Glycos_transf_1"/>
    <property type="match status" value="1"/>
</dbReference>
<accession>A0A285G232</accession>
<evidence type="ECO:0000256" key="1">
    <source>
        <dbReference type="ARBA" id="ARBA00022679"/>
    </source>
</evidence>
<dbReference type="PANTHER" id="PTHR46401:SF2">
    <property type="entry name" value="GLYCOSYLTRANSFERASE WBBK-RELATED"/>
    <property type="match status" value="1"/>
</dbReference>
<dbReference type="InterPro" id="IPR001296">
    <property type="entry name" value="Glyco_trans_1"/>
</dbReference>
<dbReference type="Pfam" id="PF13439">
    <property type="entry name" value="Glyco_transf_4"/>
    <property type="match status" value="1"/>
</dbReference>
<sequence>MANEKEIKIAYIYYSLQFFVKQDKELLLKHFEVYDFNFKSIFDIPSLIKTIRKSDITYSWFAGGHAFLAVLFSKMFRKKSIVIAGGGDVASEPEIDYGFMRPYKRSRYFAKFALKYADVVLAVSEFTKKEVLKYSKPKYLDVVYNGIDTDYYKPNFKKEDMVITVGRISEDYITRKGYENFIRCAQKLQNLQFVIIGKITDDSISKLKKIAPRNVIFTGYVSDEELLEYYQKAKIYCQLSYYESFGMGLTEAMACECIPVVANRAALPEVVGDSGYIVPYNDTDATIEAVKTAMHRKGLVSRKRIENLFELSFREKKLIDILVNSKIGK</sequence>
<evidence type="ECO:0000259" key="3">
    <source>
        <dbReference type="Pfam" id="PF13439"/>
    </source>
</evidence>
<dbReference type="EMBL" id="OBDR01000007">
    <property type="protein sequence ID" value="SNY17124.1"/>
    <property type="molecule type" value="Genomic_DNA"/>
</dbReference>
<dbReference type="EMBL" id="SMMS01000001">
    <property type="protein sequence ID" value="TCL11925.1"/>
    <property type="molecule type" value="Genomic_DNA"/>
</dbReference>